<dbReference type="GO" id="GO:0008270">
    <property type="term" value="F:zinc ion binding"/>
    <property type="evidence" value="ECO:0007669"/>
    <property type="project" value="UniProtKB-KW"/>
</dbReference>
<evidence type="ECO:0000313" key="8">
    <source>
        <dbReference type="Proteomes" id="UP001141434"/>
    </source>
</evidence>
<proteinExistence type="predicted"/>
<feature type="compositionally biased region" description="Polar residues" evidence="5">
    <location>
        <begin position="144"/>
        <end position="158"/>
    </location>
</feature>
<dbReference type="OrthoDB" id="4347at2759"/>
<dbReference type="EMBL" id="JAPMSZ010000004">
    <property type="protein sequence ID" value="KAJ5106019.1"/>
    <property type="molecule type" value="Genomic_DNA"/>
</dbReference>
<dbReference type="InterPro" id="IPR036855">
    <property type="entry name" value="Znf_CCCH_sf"/>
</dbReference>
<feature type="zinc finger region" description="C3H1-type" evidence="4">
    <location>
        <begin position="1066"/>
        <end position="1092"/>
    </location>
</feature>
<dbReference type="Gene3D" id="4.10.1000.10">
    <property type="entry name" value="Zinc finger, CCCH-type"/>
    <property type="match status" value="1"/>
</dbReference>
<feature type="compositionally biased region" description="Pro residues" evidence="5">
    <location>
        <begin position="924"/>
        <end position="933"/>
    </location>
</feature>
<evidence type="ECO:0000256" key="5">
    <source>
        <dbReference type="SAM" id="MobiDB-lite"/>
    </source>
</evidence>
<dbReference type="Pfam" id="PF18345">
    <property type="entry name" value="zf_CCCH_4"/>
    <property type="match status" value="1"/>
</dbReference>
<feature type="region of interest" description="Disordered" evidence="5">
    <location>
        <begin position="1018"/>
        <end position="1062"/>
    </location>
</feature>
<keyword evidence="1 4" id="KW-0479">Metal-binding</keyword>
<feature type="compositionally biased region" description="Acidic residues" evidence="5">
    <location>
        <begin position="698"/>
        <end position="708"/>
    </location>
</feature>
<accession>A0A9W9KGU3</accession>
<dbReference type="GeneID" id="81393116"/>
<keyword evidence="2 4" id="KW-0863">Zinc-finger</keyword>
<dbReference type="SUPFAM" id="SSF90229">
    <property type="entry name" value="CCCH zinc finger"/>
    <property type="match status" value="1"/>
</dbReference>
<feature type="compositionally biased region" description="Pro residues" evidence="5">
    <location>
        <begin position="843"/>
        <end position="854"/>
    </location>
</feature>
<dbReference type="RefSeq" id="XP_056515015.1">
    <property type="nucleotide sequence ID" value="XM_056653948.1"/>
</dbReference>
<feature type="compositionally biased region" description="Low complexity" evidence="5">
    <location>
        <begin position="307"/>
        <end position="322"/>
    </location>
</feature>
<feature type="compositionally biased region" description="Low complexity" evidence="5">
    <location>
        <begin position="651"/>
        <end position="662"/>
    </location>
</feature>
<evidence type="ECO:0000256" key="4">
    <source>
        <dbReference type="PROSITE-ProRule" id="PRU00723"/>
    </source>
</evidence>
<evidence type="ECO:0000313" key="7">
    <source>
        <dbReference type="EMBL" id="KAJ5106019.1"/>
    </source>
</evidence>
<keyword evidence="8" id="KW-1185">Reference proteome</keyword>
<dbReference type="Proteomes" id="UP001141434">
    <property type="component" value="Unassembled WGS sequence"/>
</dbReference>
<feature type="region of interest" description="Disordered" evidence="5">
    <location>
        <begin position="539"/>
        <end position="721"/>
    </location>
</feature>
<feature type="region of interest" description="Disordered" evidence="5">
    <location>
        <begin position="738"/>
        <end position="760"/>
    </location>
</feature>
<dbReference type="PROSITE" id="PS50103">
    <property type="entry name" value="ZF_C3H1"/>
    <property type="match status" value="1"/>
</dbReference>
<dbReference type="SUPFAM" id="SSF47676">
    <property type="entry name" value="Conserved domain common to transcription factors TFIIS, elongin A, CRSP70"/>
    <property type="match status" value="1"/>
</dbReference>
<organism evidence="7 8">
    <name type="scientific">Penicillium alfredii</name>
    <dbReference type="NCBI Taxonomy" id="1506179"/>
    <lineage>
        <taxon>Eukaryota</taxon>
        <taxon>Fungi</taxon>
        <taxon>Dikarya</taxon>
        <taxon>Ascomycota</taxon>
        <taxon>Pezizomycotina</taxon>
        <taxon>Eurotiomycetes</taxon>
        <taxon>Eurotiomycetidae</taxon>
        <taxon>Eurotiales</taxon>
        <taxon>Aspergillaceae</taxon>
        <taxon>Penicillium</taxon>
    </lineage>
</organism>
<reference evidence="7" key="1">
    <citation type="submission" date="2022-11" db="EMBL/GenBank/DDBJ databases">
        <authorList>
            <person name="Petersen C."/>
        </authorList>
    </citation>
    <scope>NUCLEOTIDE SEQUENCE</scope>
    <source>
        <strain evidence="7">IBT 34128</strain>
    </source>
</reference>
<evidence type="ECO:0000256" key="1">
    <source>
        <dbReference type="ARBA" id="ARBA00022723"/>
    </source>
</evidence>
<feature type="compositionally biased region" description="Low complexity" evidence="5">
    <location>
        <begin position="911"/>
        <end position="923"/>
    </location>
</feature>
<dbReference type="InterPro" id="IPR035441">
    <property type="entry name" value="TFIIS/LEDGF_dom_sf"/>
</dbReference>
<dbReference type="SMART" id="SM00356">
    <property type="entry name" value="ZnF_C3H1"/>
    <property type="match status" value="1"/>
</dbReference>
<dbReference type="InterPro" id="IPR000571">
    <property type="entry name" value="Znf_CCCH"/>
</dbReference>
<evidence type="ECO:0000256" key="2">
    <source>
        <dbReference type="ARBA" id="ARBA00022771"/>
    </source>
</evidence>
<feature type="compositionally biased region" description="Basic and acidic residues" evidence="5">
    <location>
        <begin position="821"/>
        <end position="831"/>
    </location>
</feature>
<feature type="region of interest" description="Disordered" evidence="5">
    <location>
        <begin position="220"/>
        <end position="241"/>
    </location>
</feature>
<name>A0A9W9KGU3_9EURO</name>
<feature type="compositionally biased region" description="Acidic residues" evidence="5">
    <location>
        <begin position="338"/>
        <end position="351"/>
    </location>
</feature>
<feature type="compositionally biased region" description="Pro residues" evidence="5">
    <location>
        <begin position="953"/>
        <end position="969"/>
    </location>
</feature>
<evidence type="ECO:0000259" key="6">
    <source>
        <dbReference type="PROSITE" id="PS50103"/>
    </source>
</evidence>
<feature type="compositionally biased region" description="Low complexity" evidence="5">
    <location>
        <begin position="166"/>
        <end position="191"/>
    </location>
</feature>
<comment type="caution">
    <text evidence="7">The sequence shown here is derived from an EMBL/GenBank/DDBJ whole genome shotgun (WGS) entry which is preliminary data.</text>
</comment>
<protein>
    <submittedName>
        <fullName evidence="7">Zinc finger CCCH-type</fullName>
    </submittedName>
</protein>
<feature type="compositionally biased region" description="Low complexity" evidence="5">
    <location>
        <begin position="68"/>
        <end position="81"/>
    </location>
</feature>
<feature type="compositionally biased region" description="Polar residues" evidence="5">
    <location>
        <begin position="223"/>
        <end position="241"/>
    </location>
</feature>
<sequence>MEQSSAQNPMPGLPHGATTQGSLPPEYWNGLDSIYAGDPQFPQSSQQPQGPPSQQTPLGIGWDHPVFQQQQRDQVTPQPEQNHGIYSVPQSWQPNPLHQPPQRYGVPSQYQTPSQVPQFQQSQMNFDSRPLTPSETSPFPAYSYQPNSFHPQQLSVQDTFPEPFGQQNVPSQPQQPVEYQPASSQSSISQYPIPPSYPPGLLQNTIDLTNDYPEAEPGVPHHQTINPQYLDSAPQNSTEQHPSLSNNFLYGIPAGFDRPDNGKMFDYYQHNLSVQPQIAQAVGAVVPSLGANATRITEFPQPQVVMPTGKKATTKKPTQTKKAGTKAPRKAQAQSDSDSSEDSDLEIEAPDEPSPIPATRPTEPAAAAEFDTLHAVWSPRNKRPSVEKVKNALVAFKDVIKALRDSWKEQVQAMKLAENQGNNDKATQLKQNVALQRHIMDKIVTTALAMGHPRIVEKLGEHPMALAAIYSFLADRFQAADFEAALTMNILKLLARFSTVDEELLQKTNIAKLLPKFMKKGGQPVKDLAQKILDNAVASTKRKQSNGKSNGSPMPAESGPVDSKGEVAGSKRPREGEGNQPATKRMVVAGAKDTNKPSSNGPAKRLADGAQNGKATGATAPRPKANIIAPKPTSLFGSLSSASKRPGTTNAERAAAAASKPTPAEKKEKAAPPPKPAFSFGDIMADLNKPKEPVSTEPAEDQPPETEEERQKRLRKEERRKLRVSWKPDDSLTEVRLFTHDPDEELGPGDGSLRGAGDVKGEGSVLKLHKDLDELEEDDLGGIRETSLRDYQDLSEIAFEAEYLKGANFIKRGGTQQPTSPEKEAQDHRESTTLMVFYSSPADVPPSPKEPPAPDPDEVVPDEVPFGELPDDLKARQERYFSMVNPIPPAPPQPNPTSNGFDISNLLKIIQGAPGQQQQQQQPVAPPQAPQHPPTSDLERTISMFRQHQTQAPAPPIPQMPVSQPPSQPPAGQGVDFQGILNVMMQMQQAPGMLQPQQSQPAMPPNLGAMFSQFMPQNQQGASQQGFDYEDPERKRMRESAYNDDKFEGSWSRQKRTKANDPKPYKVGLVACKFWAEGKCRKGDNCTFRHDT</sequence>
<evidence type="ECO:0000256" key="3">
    <source>
        <dbReference type="ARBA" id="ARBA00022833"/>
    </source>
</evidence>
<feature type="domain" description="C3H1-type" evidence="6">
    <location>
        <begin position="1066"/>
        <end position="1092"/>
    </location>
</feature>
<feature type="region of interest" description="Disordered" evidence="5">
    <location>
        <begin position="810"/>
        <end position="975"/>
    </location>
</feature>
<reference evidence="7" key="2">
    <citation type="journal article" date="2023" name="IMA Fungus">
        <title>Comparative genomic study of the Penicillium genus elucidates a diverse pangenome and 15 lateral gene transfer events.</title>
        <authorList>
            <person name="Petersen C."/>
            <person name="Sorensen T."/>
            <person name="Nielsen M.R."/>
            <person name="Sondergaard T.E."/>
            <person name="Sorensen J.L."/>
            <person name="Fitzpatrick D.A."/>
            <person name="Frisvad J.C."/>
            <person name="Nielsen K.L."/>
        </authorList>
    </citation>
    <scope>NUCLEOTIDE SEQUENCE</scope>
    <source>
        <strain evidence="7">IBT 34128</strain>
    </source>
</reference>
<feature type="compositionally biased region" description="Polar residues" evidence="5">
    <location>
        <begin position="108"/>
        <end position="137"/>
    </location>
</feature>
<feature type="compositionally biased region" description="Basic and acidic residues" evidence="5">
    <location>
        <begin position="1032"/>
        <end position="1048"/>
    </location>
</feature>
<gene>
    <name evidence="7" type="ORF">NUU61_003366</name>
</gene>
<feature type="region of interest" description="Disordered" evidence="5">
    <location>
        <begin position="1"/>
        <end position="207"/>
    </location>
</feature>
<feature type="region of interest" description="Disordered" evidence="5">
    <location>
        <begin position="300"/>
        <end position="362"/>
    </location>
</feature>
<keyword evidence="3 4" id="KW-0862">Zinc</keyword>
<feature type="compositionally biased region" description="Polar residues" evidence="5">
    <location>
        <begin position="635"/>
        <end position="650"/>
    </location>
</feature>
<feature type="compositionally biased region" description="Pro residues" evidence="5">
    <location>
        <begin position="886"/>
        <end position="895"/>
    </location>
</feature>
<feature type="compositionally biased region" description="Basic and acidic residues" evidence="5">
    <location>
        <begin position="709"/>
        <end position="721"/>
    </location>
</feature>
<feature type="compositionally biased region" description="Low complexity" evidence="5">
    <location>
        <begin position="39"/>
        <end position="57"/>
    </location>
</feature>
<dbReference type="AlphaFoldDB" id="A0A9W9KGU3"/>